<feature type="region of interest" description="Disordered" evidence="1">
    <location>
        <begin position="25"/>
        <end position="44"/>
    </location>
</feature>
<comment type="caution">
    <text evidence="2">The sequence shown here is derived from an EMBL/GenBank/DDBJ whole genome shotgun (WGS) entry which is preliminary data.</text>
</comment>
<reference evidence="2" key="1">
    <citation type="submission" date="2019-08" db="EMBL/GenBank/DDBJ databases">
        <authorList>
            <person name="Kucharzyk K."/>
            <person name="Murdoch R.W."/>
            <person name="Higgins S."/>
            <person name="Loffler F."/>
        </authorList>
    </citation>
    <scope>NUCLEOTIDE SEQUENCE</scope>
</reference>
<sequence>MSFKVTEVIDGDTFKVTPNWEWKGQSGDTVRPNGYDTPEKGDRGYDQATTKLRNLILGKEIELKNAITFTYGRLLCDVYINGKNLKDYFPEYQ</sequence>
<protein>
    <recommendedName>
        <fullName evidence="3">TNase-like domain-containing protein</fullName>
    </recommendedName>
</protein>
<evidence type="ECO:0008006" key="3">
    <source>
        <dbReference type="Google" id="ProtNLM"/>
    </source>
</evidence>
<proteinExistence type="predicted"/>
<accession>A0A644X5H3</accession>
<dbReference type="AlphaFoldDB" id="A0A644X5H3"/>
<dbReference type="SUPFAM" id="SSF50199">
    <property type="entry name" value="Staphylococcal nuclease"/>
    <property type="match status" value="1"/>
</dbReference>
<dbReference type="Gene3D" id="2.40.50.90">
    <property type="match status" value="1"/>
</dbReference>
<dbReference type="EMBL" id="VSSQ01001564">
    <property type="protein sequence ID" value="MPM09394.1"/>
    <property type="molecule type" value="Genomic_DNA"/>
</dbReference>
<name>A0A644X5H3_9ZZZZ</name>
<dbReference type="InterPro" id="IPR035437">
    <property type="entry name" value="SNase_OB-fold_sf"/>
</dbReference>
<evidence type="ECO:0000313" key="2">
    <source>
        <dbReference type="EMBL" id="MPM09394.1"/>
    </source>
</evidence>
<organism evidence="2">
    <name type="scientific">bioreactor metagenome</name>
    <dbReference type="NCBI Taxonomy" id="1076179"/>
    <lineage>
        <taxon>unclassified sequences</taxon>
        <taxon>metagenomes</taxon>
        <taxon>ecological metagenomes</taxon>
    </lineage>
</organism>
<evidence type="ECO:0000256" key="1">
    <source>
        <dbReference type="SAM" id="MobiDB-lite"/>
    </source>
</evidence>
<gene>
    <name evidence="2" type="ORF">SDC9_55711</name>
</gene>